<gene>
    <name evidence="3" type="ORF">AWM79_20390</name>
</gene>
<dbReference type="PANTHER" id="PTHR37549">
    <property type="entry name" value="LIPOPROTEIN LPRI"/>
    <property type="match status" value="1"/>
</dbReference>
<dbReference type="PANTHER" id="PTHR37549:SF1">
    <property type="entry name" value="LIPOPROTEIN LPRI"/>
    <property type="match status" value="1"/>
</dbReference>
<organism evidence="3 4">
    <name type="scientific">Pseudomonas agarici</name>
    <dbReference type="NCBI Taxonomy" id="46677"/>
    <lineage>
        <taxon>Bacteria</taxon>
        <taxon>Pseudomonadati</taxon>
        <taxon>Pseudomonadota</taxon>
        <taxon>Gammaproteobacteria</taxon>
        <taxon>Pseudomonadales</taxon>
        <taxon>Pseudomonadaceae</taxon>
        <taxon>Pseudomonas</taxon>
    </lineage>
</organism>
<protein>
    <recommendedName>
        <fullName evidence="2">Lysozyme inhibitor LprI-like N-terminal domain-containing protein</fullName>
    </recommendedName>
</protein>
<evidence type="ECO:0000313" key="4">
    <source>
        <dbReference type="Proteomes" id="UP000063229"/>
    </source>
</evidence>
<dbReference type="STRING" id="46677.AWM79_20390"/>
<dbReference type="InterPro" id="IPR009739">
    <property type="entry name" value="LprI-like_N"/>
</dbReference>
<sequence>MKKLLWVLAAPSLFLGTGTAQAASFDCDKARLPAEMSICTDRQLNDLDVEMTTTYRLLRGLFAMGNRGAMQDEQAAWLKERNACGSDQDCLSHEYEKRLRQLKQRYDHIEKPL</sequence>
<accession>A0A0X1T669</accession>
<dbReference type="InterPro" id="IPR052755">
    <property type="entry name" value="Lysozyme_Inhibitor_LprI"/>
</dbReference>
<keyword evidence="4" id="KW-1185">Reference proteome</keyword>
<name>A0A0X1T669_PSEAA</name>
<evidence type="ECO:0000256" key="1">
    <source>
        <dbReference type="SAM" id="SignalP"/>
    </source>
</evidence>
<feature type="domain" description="Lysozyme inhibitor LprI-like N-terminal" evidence="2">
    <location>
        <begin position="33"/>
        <end position="102"/>
    </location>
</feature>
<feature type="chain" id="PRO_5007036066" description="Lysozyme inhibitor LprI-like N-terminal domain-containing protein" evidence="1">
    <location>
        <begin position="23"/>
        <end position="113"/>
    </location>
</feature>
<evidence type="ECO:0000313" key="3">
    <source>
        <dbReference type="EMBL" id="AMB87523.1"/>
    </source>
</evidence>
<dbReference type="EMBL" id="CP014135">
    <property type="protein sequence ID" value="AMB87523.1"/>
    <property type="molecule type" value="Genomic_DNA"/>
</dbReference>
<dbReference type="RefSeq" id="WP_060783645.1">
    <property type="nucleotide sequence ID" value="NZ_CP014135.1"/>
</dbReference>
<reference evidence="3 4" key="1">
    <citation type="submission" date="2016-01" db="EMBL/GenBank/DDBJ databases">
        <authorList>
            <person name="McClelland M."/>
            <person name="Jain A."/>
            <person name="Saraogi P."/>
            <person name="Mendelson R."/>
            <person name="Westerman R."/>
            <person name="SanMiguel P."/>
            <person name="Csonka L."/>
        </authorList>
    </citation>
    <scope>NUCLEOTIDE SEQUENCE [LARGE SCALE GENOMIC DNA]</scope>
    <source>
        <strain evidence="3 4">NCPPB 2472</strain>
    </source>
</reference>
<dbReference type="Pfam" id="PF07007">
    <property type="entry name" value="LprI"/>
    <property type="match status" value="1"/>
</dbReference>
<feature type="signal peptide" evidence="1">
    <location>
        <begin position="1"/>
        <end position="22"/>
    </location>
</feature>
<dbReference type="Gene3D" id="1.20.1270.180">
    <property type="match status" value="1"/>
</dbReference>
<evidence type="ECO:0000259" key="2">
    <source>
        <dbReference type="Pfam" id="PF07007"/>
    </source>
</evidence>
<keyword evidence="1" id="KW-0732">Signal</keyword>
<proteinExistence type="predicted"/>
<dbReference type="AlphaFoldDB" id="A0A0X1T669"/>
<dbReference type="GO" id="GO:0005576">
    <property type="term" value="C:extracellular region"/>
    <property type="evidence" value="ECO:0007669"/>
    <property type="project" value="TreeGrafter"/>
</dbReference>
<dbReference type="Proteomes" id="UP000063229">
    <property type="component" value="Chromosome"/>
</dbReference>
<dbReference type="KEGG" id="pagb:AWM79_20390"/>